<evidence type="ECO:0000313" key="1">
    <source>
        <dbReference type="EMBL" id="TFK76206.1"/>
    </source>
</evidence>
<gene>
    <name evidence="1" type="ORF">BDN72DRAFT_891296</name>
</gene>
<accession>A0ACD3BEH0</accession>
<proteinExistence type="predicted"/>
<dbReference type="Proteomes" id="UP000308600">
    <property type="component" value="Unassembled WGS sequence"/>
</dbReference>
<organism evidence="1 2">
    <name type="scientific">Pluteus cervinus</name>
    <dbReference type="NCBI Taxonomy" id="181527"/>
    <lineage>
        <taxon>Eukaryota</taxon>
        <taxon>Fungi</taxon>
        <taxon>Dikarya</taxon>
        <taxon>Basidiomycota</taxon>
        <taxon>Agaricomycotina</taxon>
        <taxon>Agaricomycetes</taxon>
        <taxon>Agaricomycetidae</taxon>
        <taxon>Agaricales</taxon>
        <taxon>Pluteineae</taxon>
        <taxon>Pluteaceae</taxon>
        <taxon>Pluteus</taxon>
    </lineage>
</organism>
<evidence type="ECO:0000313" key="2">
    <source>
        <dbReference type="Proteomes" id="UP000308600"/>
    </source>
</evidence>
<protein>
    <submittedName>
        <fullName evidence="1">Calcium proton exchanger</fullName>
    </submittedName>
</protein>
<keyword evidence="2" id="KW-1185">Reference proteome</keyword>
<sequence length="407" mass="43829">MSRPQETTPLLPSTNGSNGHATHQEPSYLDSAKFFFLGSWFNVLLVFVPLSLLAEYLGFDGGKRFCFSFLAIMPLAKLLGVSTDQISLKLGDIQAGLLNASFGNAVEIIVGIVALLQGQYVIVQTSMLGSVLSNILLVLGCSFFAAGLKRPVSKFAATSAQTSSSMMILSCITLIIPAAYYHLHVSEDTGATGGLTQWAADRVTPFIDPATADALNFISRGTAILMLVVYVAYICYLLFAPSEEPEQAPREQEAPEMNAIAAAIGLLATTVVTSFCADVLVGSIEEFADTYHVPRSFIGLILLPIVANAAEHVTAVWMAMDDRMEMTLTICVGSSIQITTFVIPLLVVIGWVTDHPLTLFFPSFETIVLFIAMVLVSQLLQDGKSNIMEGMMLVTTYSVVAISAWVQ</sequence>
<dbReference type="EMBL" id="ML208260">
    <property type="protein sequence ID" value="TFK76206.1"/>
    <property type="molecule type" value="Genomic_DNA"/>
</dbReference>
<reference evidence="1 2" key="1">
    <citation type="journal article" date="2019" name="Nat. Ecol. Evol.">
        <title>Megaphylogeny resolves global patterns of mushroom evolution.</title>
        <authorList>
            <person name="Varga T."/>
            <person name="Krizsan K."/>
            <person name="Foldi C."/>
            <person name="Dima B."/>
            <person name="Sanchez-Garcia M."/>
            <person name="Sanchez-Ramirez S."/>
            <person name="Szollosi G.J."/>
            <person name="Szarkandi J.G."/>
            <person name="Papp V."/>
            <person name="Albert L."/>
            <person name="Andreopoulos W."/>
            <person name="Angelini C."/>
            <person name="Antonin V."/>
            <person name="Barry K.W."/>
            <person name="Bougher N.L."/>
            <person name="Buchanan P."/>
            <person name="Buyck B."/>
            <person name="Bense V."/>
            <person name="Catcheside P."/>
            <person name="Chovatia M."/>
            <person name="Cooper J."/>
            <person name="Damon W."/>
            <person name="Desjardin D."/>
            <person name="Finy P."/>
            <person name="Geml J."/>
            <person name="Haridas S."/>
            <person name="Hughes K."/>
            <person name="Justo A."/>
            <person name="Karasinski D."/>
            <person name="Kautmanova I."/>
            <person name="Kiss B."/>
            <person name="Kocsube S."/>
            <person name="Kotiranta H."/>
            <person name="LaButti K.M."/>
            <person name="Lechner B.E."/>
            <person name="Liimatainen K."/>
            <person name="Lipzen A."/>
            <person name="Lukacs Z."/>
            <person name="Mihaltcheva S."/>
            <person name="Morgado L.N."/>
            <person name="Niskanen T."/>
            <person name="Noordeloos M.E."/>
            <person name="Ohm R.A."/>
            <person name="Ortiz-Santana B."/>
            <person name="Ovrebo C."/>
            <person name="Racz N."/>
            <person name="Riley R."/>
            <person name="Savchenko A."/>
            <person name="Shiryaev A."/>
            <person name="Soop K."/>
            <person name="Spirin V."/>
            <person name="Szebenyi C."/>
            <person name="Tomsovsky M."/>
            <person name="Tulloss R.E."/>
            <person name="Uehling J."/>
            <person name="Grigoriev I.V."/>
            <person name="Vagvolgyi C."/>
            <person name="Papp T."/>
            <person name="Martin F.M."/>
            <person name="Miettinen O."/>
            <person name="Hibbett D.S."/>
            <person name="Nagy L.G."/>
        </authorList>
    </citation>
    <scope>NUCLEOTIDE SEQUENCE [LARGE SCALE GENOMIC DNA]</scope>
    <source>
        <strain evidence="1 2">NL-1719</strain>
    </source>
</reference>
<name>A0ACD3BEH0_9AGAR</name>